<reference evidence="1" key="1">
    <citation type="submission" date="2021-11" db="EMBL/GenBank/DDBJ databases">
        <title>Study of the species diversity of bacterial strains isolated from a unique natural object - Shulgan-Tash cave (Bashkiria).</title>
        <authorList>
            <person name="Sazanova A.L."/>
            <person name="Chirak E.R."/>
            <person name="Safronova V.I."/>
        </authorList>
    </citation>
    <scope>NUCLEOTIDE SEQUENCE</scope>
    <source>
        <strain evidence="1">P1</strain>
    </source>
</reference>
<protein>
    <submittedName>
        <fullName evidence="1">Uncharacterized protein</fullName>
    </submittedName>
</protein>
<evidence type="ECO:0000313" key="1">
    <source>
        <dbReference type="EMBL" id="UUZ44548.1"/>
    </source>
</evidence>
<name>A0AC61U3H8_9MICO</name>
<dbReference type="Proteomes" id="UP001059663">
    <property type="component" value="Chromosome"/>
</dbReference>
<sequence>MDVRSPSLSDFFQPSNSAGKLPPPAAEVELVVSLVGSLVDDSEVEVSLVGSDVDEDSVDEEVDDEELVVGLSSLLLRARKMPPMQQSSRTSATPPAIPRIRPVRGPFLGGPPPGPPKPPGGGPPGPGWP</sequence>
<organism evidence="1 2">
    <name type="scientific">Janibacter limosus</name>
    <dbReference type="NCBI Taxonomy" id="53458"/>
    <lineage>
        <taxon>Bacteria</taxon>
        <taxon>Bacillati</taxon>
        <taxon>Actinomycetota</taxon>
        <taxon>Actinomycetes</taxon>
        <taxon>Micrococcales</taxon>
        <taxon>Intrasporangiaceae</taxon>
        <taxon>Janibacter</taxon>
    </lineage>
</organism>
<gene>
    <name evidence="1" type="ORF">LP422_19600</name>
</gene>
<proteinExistence type="predicted"/>
<evidence type="ECO:0000313" key="2">
    <source>
        <dbReference type="Proteomes" id="UP001059663"/>
    </source>
</evidence>
<accession>A0AC61U3H8</accession>
<dbReference type="EMBL" id="CP087977">
    <property type="protein sequence ID" value="UUZ44548.1"/>
    <property type="molecule type" value="Genomic_DNA"/>
</dbReference>